<sequence>MVCELCLVAHMSTAVASPHSTCQRQSSSIGTRIDVCCDDRNSEGELEEGKRKKNTPKVFNKCGEMIGLEGRFLSLFLSSLSLDVDCWGPQIRSCYPGHIVHALRHGNSNGLTDGTGYSFSFLRRSGELGALFLVK</sequence>
<accession>A0A0E0D4S4</accession>
<name>A0A0E0D4S4_9ORYZ</name>
<proteinExistence type="predicted"/>
<reference evidence="1" key="1">
    <citation type="submission" date="2015-04" db="UniProtKB">
        <authorList>
            <consortium name="EnsemblPlants"/>
        </authorList>
    </citation>
    <scope>IDENTIFICATION</scope>
</reference>
<organism evidence="1">
    <name type="scientific">Oryza meridionalis</name>
    <dbReference type="NCBI Taxonomy" id="40149"/>
    <lineage>
        <taxon>Eukaryota</taxon>
        <taxon>Viridiplantae</taxon>
        <taxon>Streptophyta</taxon>
        <taxon>Embryophyta</taxon>
        <taxon>Tracheophyta</taxon>
        <taxon>Spermatophyta</taxon>
        <taxon>Magnoliopsida</taxon>
        <taxon>Liliopsida</taxon>
        <taxon>Poales</taxon>
        <taxon>Poaceae</taxon>
        <taxon>BOP clade</taxon>
        <taxon>Oryzoideae</taxon>
        <taxon>Oryzeae</taxon>
        <taxon>Oryzinae</taxon>
        <taxon>Oryza</taxon>
    </lineage>
</organism>
<dbReference type="HOGENOM" id="CLU_1889064_0_0_1"/>
<dbReference type="Gramene" id="OMERI03G26460.2">
    <property type="protein sequence ID" value="OMERI03G26460.2"/>
    <property type="gene ID" value="OMERI03G26460"/>
</dbReference>
<dbReference type="AlphaFoldDB" id="A0A0E0D4S4"/>
<keyword evidence="2" id="KW-1185">Reference proteome</keyword>
<reference evidence="1" key="2">
    <citation type="submission" date="2018-05" db="EMBL/GenBank/DDBJ databases">
        <title>OmerRS3 (Oryza meridionalis Reference Sequence Version 3).</title>
        <authorList>
            <person name="Zhang J."/>
            <person name="Kudrna D."/>
            <person name="Lee S."/>
            <person name="Talag J."/>
            <person name="Welchert J."/>
            <person name="Wing R.A."/>
        </authorList>
    </citation>
    <scope>NUCLEOTIDE SEQUENCE [LARGE SCALE GENOMIC DNA]</scope>
    <source>
        <strain evidence="1">cv. OR44</strain>
    </source>
</reference>
<dbReference type="Proteomes" id="UP000008021">
    <property type="component" value="Chromosome 3"/>
</dbReference>
<evidence type="ECO:0000313" key="2">
    <source>
        <dbReference type="Proteomes" id="UP000008021"/>
    </source>
</evidence>
<protein>
    <submittedName>
        <fullName evidence="1">Uncharacterized protein</fullName>
    </submittedName>
</protein>
<evidence type="ECO:0000313" key="1">
    <source>
        <dbReference type="EnsemblPlants" id="OMERI03G26460.2"/>
    </source>
</evidence>
<dbReference type="EnsemblPlants" id="OMERI03G26460.2">
    <property type="protein sequence ID" value="OMERI03G26460.2"/>
    <property type="gene ID" value="OMERI03G26460"/>
</dbReference>